<dbReference type="PANTHER" id="PTHR42781">
    <property type="entry name" value="SPERMIDINE/PUTRESCINE IMPORT ATP-BINDING PROTEIN POTA"/>
    <property type="match status" value="1"/>
</dbReference>
<evidence type="ECO:0000256" key="4">
    <source>
        <dbReference type="ARBA" id="ARBA00022741"/>
    </source>
</evidence>
<evidence type="ECO:0000313" key="9">
    <source>
        <dbReference type="EMBL" id="TDL78458.1"/>
    </source>
</evidence>
<dbReference type="GO" id="GO:0005524">
    <property type="term" value="F:ATP binding"/>
    <property type="evidence" value="ECO:0007669"/>
    <property type="project" value="UniProtKB-KW"/>
</dbReference>
<dbReference type="RefSeq" id="WP_133397131.1">
    <property type="nucleotide sequence ID" value="NZ_SNAA01000011.1"/>
</dbReference>
<comment type="caution">
    <text evidence="9">The sequence shown here is derived from an EMBL/GenBank/DDBJ whole genome shotgun (WGS) entry which is preliminary data.</text>
</comment>
<sequence length="230" mass="24052">MLEFDRLEIRQDDFALTAHVSIPRGAHLAIIGPSGAGKSTFLAALSGFVDPAAGRIVWDGTRIDGLAPAERPVATLFQDNNLFPHLTAARNVGLGLRPNGRMSARDRVEVEAILSAVGLPGMGDRKPGQLSGGQQSRVALARAVLQDRPILALDEPFAALGPALKAEMIDLLHGIATRRGLTVLMVTHEPADALRLGGQTLVVAGGAVTGPFETGPLLADPPAGLRDYLG</sequence>
<gene>
    <name evidence="9" type="ORF">E2L08_11005</name>
</gene>
<dbReference type="GO" id="GO:0016887">
    <property type="term" value="F:ATP hydrolysis activity"/>
    <property type="evidence" value="ECO:0007669"/>
    <property type="project" value="InterPro"/>
</dbReference>
<dbReference type="AlphaFoldDB" id="A0A4R6A876"/>
<dbReference type="Proteomes" id="UP000295701">
    <property type="component" value="Unassembled WGS sequence"/>
</dbReference>
<reference evidence="9 10" key="1">
    <citation type="submission" date="2019-03" db="EMBL/GenBank/DDBJ databases">
        <title>Primorskyibacter sp. SS33 isolated from sediments.</title>
        <authorList>
            <person name="Xunke S."/>
        </authorList>
    </citation>
    <scope>NUCLEOTIDE SEQUENCE [LARGE SCALE GENOMIC DNA]</scope>
    <source>
        <strain evidence="9 10">SS33</strain>
    </source>
</reference>
<accession>A0A4R6A876</accession>
<dbReference type="EMBL" id="SNAA01000011">
    <property type="protein sequence ID" value="TDL78458.1"/>
    <property type="molecule type" value="Genomic_DNA"/>
</dbReference>
<organism evidence="9 10">
    <name type="scientific">Palleronia sediminis</name>
    <dbReference type="NCBI Taxonomy" id="2547833"/>
    <lineage>
        <taxon>Bacteria</taxon>
        <taxon>Pseudomonadati</taxon>
        <taxon>Pseudomonadota</taxon>
        <taxon>Alphaproteobacteria</taxon>
        <taxon>Rhodobacterales</taxon>
        <taxon>Roseobacteraceae</taxon>
        <taxon>Palleronia</taxon>
    </lineage>
</organism>
<keyword evidence="3" id="KW-0997">Cell inner membrane</keyword>
<evidence type="ECO:0000256" key="2">
    <source>
        <dbReference type="ARBA" id="ARBA00022475"/>
    </source>
</evidence>
<evidence type="ECO:0000256" key="7">
    <source>
        <dbReference type="ARBA" id="ARBA00023136"/>
    </source>
</evidence>
<protein>
    <submittedName>
        <fullName evidence="9">ATP-binding cassette domain-containing protein</fullName>
    </submittedName>
</protein>
<keyword evidence="1" id="KW-0813">Transport</keyword>
<dbReference type="InterPro" id="IPR003439">
    <property type="entry name" value="ABC_transporter-like_ATP-bd"/>
</dbReference>
<evidence type="ECO:0000256" key="1">
    <source>
        <dbReference type="ARBA" id="ARBA00022448"/>
    </source>
</evidence>
<dbReference type="InterPro" id="IPR050093">
    <property type="entry name" value="ABC_SmlMolc_Importer"/>
</dbReference>
<dbReference type="Pfam" id="PF00005">
    <property type="entry name" value="ABC_tran"/>
    <property type="match status" value="1"/>
</dbReference>
<dbReference type="PROSITE" id="PS00211">
    <property type="entry name" value="ABC_TRANSPORTER_1"/>
    <property type="match status" value="1"/>
</dbReference>
<evidence type="ECO:0000256" key="6">
    <source>
        <dbReference type="ARBA" id="ARBA00022967"/>
    </source>
</evidence>
<dbReference type="OrthoDB" id="9802264at2"/>
<dbReference type="InterPro" id="IPR017871">
    <property type="entry name" value="ABC_transporter-like_CS"/>
</dbReference>
<dbReference type="SMART" id="SM00382">
    <property type="entry name" value="AAA"/>
    <property type="match status" value="1"/>
</dbReference>
<proteinExistence type="predicted"/>
<keyword evidence="6" id="KW-1278">Translocase</keyword>
<dbReference type="InterPro" id="IPR027417">
    <property type="entry name" value="P-loop_NTPase"/>
</dbReference>
<keyword evidence="7" id="KW-0472">Membrane</keyword>
<evidence type="ECO:0000259" key="8">
    <source>
        <dbReference type="PROSITE" id="PS50893"/>
    </source>
</evidence>
<keyword evidence="5 9" id="KW-0067">ATP-binding</keyword>
<keyword evidence="4" id="KW-0547">Nucleotide-binding</keyword>
<name>A0A4R6A876_9RHOB</name>
<keyword evidence="10" id="KW-1185">Reference proteome</keyword>
<dbReference type="SUPFAM" id="SSF52540">
    <property type="entry name" value="P-loop containing nucleoside triphosphate hydrolases"/>
    <property type="match status" value="1"/>
</dbReference>
<dbReference type="PANTHER" id="PTHR42781:SF1">
    <property type="entry name" value="THIAMINE IMPORT ATP-BINDING PROTEIN THIQ"/>
    <property type="match status" value="1"/>
</dbReference>
<keyword evidence="2" id="KW-1003">Cell membrane</keyword>
<dbReference type="PROSITE" id="PS50893">
    <property type="entry name" value="ABC_TRANSPORTER_2"/>
    <property type="match status" value="1"/>
</dbReference>
<feature type="domain" description="ABC transporter" evidence="8">
    <location>
        <begin position="2"/>
        <end position="230"/>
    </location>
</feature>
<dbReference type="InterPro" id="IPR003593">
    <property type="entry name" value="AAA+_ATPase"/>
</dbReference>
<dbReference type="Gene3D" id="3.40.50.300">
    <property type="entry name" value="P-loop containing nucleotide triphosphate hydrolases"/>
    <property type="match status" value="1"/>
</dbReference>
<evidence type="ECO:0000256" key="5">
    <source>
        <dbReference type="ARBA" id="ARBA00022840"/>
    </source>
</evidence>
<evidence type="ECO:0000313" key="10">
    <source>
        <dbReference type="Proteomes" id="UP000295701"/>
    </source>
</evidence>
<evidence type="ECO:0000256" key="3">
    <source>
        <dbReference type="ARBA" id="ARBA00022519"/>
    </source>
</evidence>